<reference evidence="1" key="1">
    <citation type="submission" date="2014-05" db="EMBL/GenBank/DDBJ databases">
        <authorList>
            <person name="Chronopoulou M."/>
        </authorList>
    </citation>
    <scope>NUCLEOTIDE SEQUENCE</scope>
    <source>
        <tissue evidence="1">Whole organism</tissue>
    </source>
</reference>
<protein>
    <submittedName>
        <fullName evidence="1">Uncharacterized protein</fullName>
    </submittedName>
</protein>
<sequence>SVYASFLAFLHPTPAHVWIWYKCLYFVIAYVYNFKTPPTCVYTLYIAPFTNLGLS</sequence>
<accession>A0A0K2VA71</accession>
<name>A0A0K2VA71_LEPSM</name>
<proteinExistence type="predicted"/>
<dbReference type="AlphaFoldDB" id="A0A0K2VA71"/>
<dbReference type="EMBL" id="HACA01030003">
    <property type="protein sequence ID" value="CDW47364.1"/>
    <property type="molecule type" value="Transcribed_RNA"/>
</dbReference>
<feature type="non-terminal residue" evidence="1">
    <location>
        <position position="1"/>
    </location>
</feature>
<evidence type="ECO:0000313" key="1">
    <source>
        <dbReference type="EMBL" id="CDW47364.1"/>
    </source>
</evidence>
<organism evidence="1">
    <name type="scientific">Lepeophtheirus salmonis</name>
    <name type="common">Salmon louse</name>
    <name type="synonym">Caligus salmonis</name>
    <dbReference type="NCBI Taxonomy" id="72036"/>
    <lineage>
        <taxon>Eukaryota</taxon>
        <taxon>Metazoa</taxon>
        <taxon>Ecdysozoa</taxon>
        <taxon>Arthropoda</taxon>
        <taxon>Crustacea</taxon>
        <taxon>Multicrustacea</taxon>
        <taxon>Hexanauplia</taxon>
        <taxon>Copepoda</taxon>
        <taxon>Siphonostomatoida</taxon>
        <taxon>Caligidae</taxon>
        <taxon>Lepeophtheirus</taxon>
    </lineage>
</organism>